<dbReference type="PANTHER" id="PTHR33917">
    <property type="entry name" value="PROTEIN EXECUTER 1, CHLOROPLASTIC"/>
    <property type="match status" value="1"/>
</dbReference>
<feature type="region of interest" description="Disordered" evidence="1">
    <location>
        <begin position="104"/>
        <end position="130"/>
    </location>
</feature>
<feature type="region of interest" description="Disordered" evidence="1">
    <location>
        <begin position="291"/>
        <end position="319"/>
    </location>
</feature>
<dbReference type="Proteomes" id="UP000287651">
    <property type="component" value="Unassembled WGS sequence"/>
</dbReference>
<dbReference type="InterPro" id="IPR044680">
    <property type="entry name" value="EX1/2"/>
</dbReference>
<comment type="caution">
    <text evidence="2">The sequence shown here is derived from an EMBL/GenBank/DDBJ whole genome shotgun (WGS) entry which is preliminary data.</text>
</comment>
<dbReference type="PANTHER" id="PTHR33917:SF3">
    <property type="entry name" value="PROTEIN EXECUTER 1, CHLOROPLASTIC"/>
    <property type="match status" value="1"/>
</dbReference>
<gene>
    <name evidence="2" type="ORF">B296_00020332</name>
</gene>
<feature type="compositionally biased region" description="Low complexity" evidence="1">
    <location>
        <begin position="26"/>
        <end position="35"/>
    </location>
</feature>
<evidence type="ECO:0000256" key="1">
    <source>
        <dbReference type="SAM" id="MobiDB-lite"/>
    </source>
</evidence>
<reference evidence="2 3" key="1">
    <citation type="journal article" date="2014" name="Agronomy (Basel)">
        <title>A Draft Genome Sequence for Ensete ventricosum, the Drought-Tolerant Tree Against Hunger.</title>
        <authorList>
            <person name="Harrison J."/>
            <person name="Moore K.A."/>
            <person name="Paszkiewicz K."/>
            <person name="Jones T."/>
            <person name="Grant M."/>
            <person name="Ambacheew D."/>
            <person name="Muzemil S."/>
            <person name="Studholme D.J."/>
        </authorList>
    </citation>
    <scope>NUCLEOTIDE SEQUENCE [LARGE SCALE GENOMIC DNA]</scope>
</reference>
<feature type="compositionally biased region" description="Basic and acidic residues" evidence="1">
    <location>
        <begin position="36"/>
        <end position="46"/>
    </location>
</feature>
<feature type="region of interest" description="Disordered" evidence="1">
    <location>
        <begin position="14"/>
        <end position="46"/>
    </location>
</feature>
<protein>
    <submittedName>
        <fullName evidence="2">Uncharacterized protein</fullName>
    </submittedName>
</protein>
<name>A0A427B1A6_ENSVE</name>
<feature type="compositionally biased region" description="Basic residues" evidence="1">
    <location>
        <begin position="291"/>
        <end position="316"/>
    </location>
</feature>
<proteinExistence type="predicted"/>
<dbReference type="AlphaFoldDB" id="A0A427B1A6"/>
<accession>A0A427B1A6</accession>
<evidence type="ECO:0000313" key="2">
    <source>
        <dbReference type="EMBL" id="RRT82294.1"/>
    </source>
</evidence>
<dbReference type="GO" id="GO:0010343">
    <property type="term" value="P:singlet oxygen-mediated programmed cell death"/>
    <property type="evidence" value="ECO:0007669"/>
    <property type="project" value="InterPro"/>
</dbReference>
<sequence>MLFQVAYLKQNENSGDLTKKSEKKSGLSNLNSSDSSKGENTLHAEDVNTIEGKDDDTNVTDGITTIQNILRDLIPGVKVRVLKLVSPGKVDRDLIAKVVEQIMEEEEESSEEDDSDEELESLETDDIDAEHDIEDFEMDSGDSTGKHEGKSEVSLKVVISGLTPKLSADVPPANLVRVPARLEKRDHMSFSIILEQDVIRSGIDEKRQTLKRKAFARQNADILSSELAKVIPNKEKIHLKVSIYLFPPFLCYRYADGSLPGGIAKIDRRRSISAVDGRLREKSIIGGRLREKKGKRRKKKKRKRRKKKKRIKRKKNTSFPHVVLVCVPSSPACDSSPP</sequence>
<dbReference type="EMBL" id="AMZH03000723">
    <property type="protein sequence ID" value="RRT82294.1"/>
    <property type="molecule type" value="Genomic_DNA"/>
</dbReference>
<organism evidence="2 3">
    <name type="scientific">Ensete ventricosum</name>
    <name type="common">Abyssinian banana</name>
    <name type="synonym">Musa ensete</name>
    <dbReference type="NCBI Taxonomy" id="4639"/>
    <lineage>
        <taxon>Eukaryota</taxon>
        <taxon>Viridiplantae</taxon>
        <taxon>Streptophyta</taxon>
        <taxon>Embryophyta</taxon>
        <taxon>Tracheophyta</taxon>
        <taxon>Spermatophyta</taxon>
        <taxon>Magnoliopsida</taxon>
        <taxon>Liliopsida</taxon>
        <taxon>Zingiberales</taxon>
        <taxon>Musaceae</taxon>
        <taxon>Ensete</taxon>
    </lineage>
</organism>
<dbReference type="GO" id="GO:0042651">
    <property type="term" value="C:thylakoid membrane"/>
    <property type="evidence" value="ECO:0007669"/>
    <property type="project" value="TreeGrafter"/>
</dbReference>
<evidence type="ECO:0000313" key="3">
    <source>
        <dbReference type="Proteomes" id="UP000287651"/>
    </source>
</evidence>